<dbReference type="RefSeq" id="WP_301165089.1">
    <property type="nucleotide sequence ID" value="NZ_JAUHTR010000002.1"/>
</dbReference>
<accession>A0ABT8HTF6</accession>
<organism evidence="3 4">
    <name type="scientific">Fictibacillus fluitans</name>
    <dbReference type="NCBI Taxonomy" id="3058422"/>
    <lineage>
        <taxon>Bacteria</taxon>
        <taxon>Bacillati</taxon>
        <taxon>Bacillota</taxon>
        <taxon>Bacilli</taxon>
        <taxon>Bacillales</taxon>
        <taxon>Fictibacillaceae</taxon>
        <taxon>Fictibacillus</taxon>
    </lineage>
</organism>
<dbReference type="InterPro" id="IPR015995">
    <property type="entry name" value="MlrC_N"/>
</dbReference>
<gene>
    <name evidence="3" type="ORF">QYB97_06090</name>
</gene>
<evidence type="ECO:0000313" key="4">
    <source>
        <dbReference type="Proteomes" id="UP001172721"/>
    </source>
</evidence>
<name>A0ABT8HTF6_9BACL</name>
<feature type="domain" description="Microcystin LR degradation protein MlrC N-terminal" evidence="2">
    <location>
        <begin position="2"/>
        <end position="289"/>
    </location>
</feature>
<dbReference type="InterPro" id="IPR010799">
    <property type="entry name" value="MlrC_C"/>
</dbReference>
<proteinExistence type="predicted"/>
<evidence type="ECO:0000259" key="1">
    <source>
        <dbReference type="Pfam" id="PF07171"/>
    </source>
</evidence>
<dbReference type="EMBL" id="JAUHTR010000002">
    <property type="protein sequence ID" value="MDN4524034.1"/>
    <property type="molecule type" value="Genomic_DNA"/>
</dbReference>
<dbReference type="InterPro" id="IPR009197">
    <property type="entry name" value="MlrC"/>
</dbReference>
<keyword evidence="4" id="KW-1185">Reference proteome</keyword>
<feature type="domain" description="Microcystin LR degradation protein MlrC C-terminal" evidence="1">
    <location>
        <begin position="299"/>
        <end position="475"/>
    </location>
</feature>
<sequence length="493" mass="54245">MKILVGQVLHETNTFSNIKTTVDSFKKWEWDLGEAILLKNRGVRGFMGGVIDRIEELGHVAVPTFSASAYPTGLITEETYEILKDELLRPLSAADEYDAIVLCLHGAGVVENHDDLEGEILSAVRKAAGYKIPLVVTLDLHANVTPLMVQEADAIVGNNHYPHIDCYEIGQEAVDLAVEIVKGNLVPAMHLINVPLVIPTSATHFSPVKDINDCTREWEALKDVVDCTFYHGFPYTDLPQIGVSVVATTHNNLKLAEEAATAIAEKIWDMRECFMQHTIGPKEGIKEALKSHASMVVINETSDNPGGGTPGDGTHLLKELLTIKDEKICFACIFDPEAVERAFEAGVGNEIALMLGGKTDELHGDPILLTAYVKCLTDGQFTYTSPLWTGRKENLGKTVRLQVNNVDIIVSSVKTQVLDDEIYKLHGIDVTGYKIVALKSSVHFRACFEKLTNEIITVDSPGLSTIDFTSLPYRRVDDFIYPLNERLKGAAAY</sequence>
<dbReference type="PIRSF" id="PIRSF012702">
    <property type="entry name" value="UCP012702"/>
    <property type="match status" value="1"/>
</dbReference>
<evidence type="ECO:0000259" key="2">
    <source>
        <dbReference type="Pfam" id="PF07364"/>
    </source>
</evidence>
<reference evidence="3" key="1">
    <citation type="submission" date="2023-07" db="EMBL/GenBank/DDBJ databases">
        <title>Fictibacillus sp. isolated from freshwater pond.</title>
        <authorList>
            <person name="Kirdat K."/>
            <person name="Bhat A."/>
            <person name="Mourya A."/>
            <person name="Yadav A."/>
        </authorList>
    </citation>
    <scope>NUCLEOTIDE SEQUENCE</scope>
    <source>
        <strain evidence="3">NE201</strain>
    </source>
</reference>
<dbReference type="Pfam" id="PF07364">
    <property type="entry name" value="DUF1485"/>
    <property type="match status" value="1"/>
</dbReference>
<dbReference type="Proteomes" id="UP001172721">
    <property type="component" value="Unassembled WGS sequence"/>
</dbReference>
<evidence type="ECO:0000313" key="3">
    <source>
        <dbReference type="EMBL" id="MDN4524034.1"/>
    </source>
</evidence>
<dbReference type="Pfam" id="PF07171">
    <property type="entry name" value="MlrC_C"/>
    <property type="match status" value="1"/>
</dbReference>
<protein>
    <submittedName>
        <fullName evidence="3">M81 family metallopeptidase</fullName>
    </submittedName>
</protein>
<comment type="caution">
    <text evidence="3">The sequence shown here is derived from an EMBL/GenBank/DDBJ whole genome shotgun (WGS) entry which is preliminary data.</text>
</comment>